<feature type="domain" description="Protein kinase" evidence="1">
    <location>
        <begin position="2"/>
        <end position="259"/>
    </location>
</feature>
<dbReference type="PROSITE" id="PS50011">
    <property type="entry name" value="PROTEIN_KINASE_DOM"/>
    <property type="match status" value="1"/>
</dbReference>
<evidence type="ECO:0000313" key="2">
    <source>
        <dbReference type="EMBL" id="KAI1612570.1"/>
    </source>
</evidence>
<keyword evidence="2" id="KW-0808">Transferase</keyword>
<dbReference type="Pfam" id="PF00069">
    <property type="entry name" value="Pkinase"/>
    <property type="match status" value="1"/>
</dbReference>
<accession>A0AAN6DTH9</accession>
<dbReference type="GO" id="GO:0005524">
    <property type="term" value="F:ATP binding"/>
    <property type="evidence" value="ECO:0007669"/>
    <property type="project" value="InterPro"/>
</dbReference>
<keyword evidence="2" id="KW-0418">Kinase</keyword>
<dbReference type="Proteomes" id="UP001203852">
    <property type="component" value="Unassembled WGS sequence"/>
</dbReference>
<keyword evidence="3" id="KW-1185">Reference proteome</keyword>
<dbReference type="EMBL" id="MU404354">
    <property type="protein sequence ID" value="KAI1612570.1"/>
    <property type="molecule type" value="Genomic_DNA"/>
</dbReference>
<proteinExistence type="predicted"/>
<dbReference type="GO" id="GO:0004674">
    <property type="term" value="F:protein serine/threonine kinase activity"/>
    <property type="evidence" value="ECO:0007669"/>
    <property type="project" value="TreeGrafter"/>
</dbReference>
<dbReference type="InterPro" id="IPR011009">
    <property type="entry name" value="Kinase-like_dom_sf"/>
</dbReference>
<sequence length="259" mass="29022">MSDDLTFCGKGYHSTVYRLHGTDTVVKCFEGASAEAQCNIETKVYERFTSVSEAPPSSILKHYGQHSNIPNSIILEHAGQGSLWEWLWRAREFGQLPTPPILYRWARQAAEALAFAHRCGIFHSDIHVINFLLDGDSNLKVADWAGASINGGHSLSRYRRDHTLPGTTGDNISVASEIFAFGMALYNMITIEEPYPGLHHEHDKDELKRRLAKKEFPDATKLVVLGQVIRGCWNLQYSSMEEVLESIVGNSNAFSRTIL</sequence>
<reference evidence="2" key="1">
    <citation type="journal article" date="2022" name="bioRxiv">
        <title>Deciphering the potential niche of two novel black yeast fungi from a biological soil crust based on their genomes, phenotypes, and melanin regulation.</title>
        <authorList>
            <consortium name="DOE Joint Genome Institute"/>
            <person name="Carr E.C."/>
            <person name="Barton Q."/>
            <person name="Grambo S."/>
            <person name="Sullivan M."/>
            <person name="Renfro C.M."/>
            <person name="Kuo A."/>
            <person name="Pangilinan J."/>
            <person name="Lipzen A."/>
            <person name="Keymanesh K."/>
            <person name="Savage E."/>
            <person name="Barry K."/>
            <person name="Grigoriev I.V."/>
            <person name="Riekhof W.R."/>
            <person name="Harris S.S."/>
        </authorList>
    </citation>
    <scope>NUCLEOTIDE SEQUENCE</scope>
    <source>
        <strain evidence="2">JF 03-4F</strain>
    </source>
</reference>
<evidence type="ECO:0000259" key="1">
    <source>
        <dbReference type="PROSITE" id="PS50011"/>
    </source>
</evidence>
<dbReference type="PANTHER" id="PTHR44329">
    <property type="entry name" value="SERINE/THREONINE-PROTEIN KINASE TNNI3K-RELATED"/>
    <property type="match status" value="1"/>
</dbReference>
<dbReference type="InterPro" id="IPR051681">
    <property type="entry name" value="Ser/Thr_Kinases-Pseudokinases"/>
</dbReference>
<gene>
    <name evidence="2" type="ORF">EDD36DRAFT_464732</name>
</gene>
<name>A0AAN6DTH9_9EURO</name>
<protein>
    <submittedName>
        <fullName evidence="2">Kinase-like domain-containing protein</fullName>
    </submittedName>
</protein>
<organism evidence="2 3">
    <name type="scientific">Exophiala viscosa</name>
    <dbReference type="NCBI Taxonomy" id="2486360"/>
    <lineage>
        <taxon>Eukaryota</taxon>
        <taxon>Fungi</taxon>
        <taxon>Dikarya</taxon>
        <taxon>Ascomycota</taxon>
        <taxon>Pezizomycotina</taxon>
        <taxon>Eurotiomycetes</taxon>
        <taxon>Chaetothyriomycetidae</taxon>
        <taxon>Chaetothyriales</taxon>
        <taxon>Herpotrichiellaceae</taxon>
        <taxon>Exophiala</taxon>
    </lineage>
</organism>
<evidence type="ECO:0000313" key="3">
    <source>
        <dbReference type="Proteomes" id="UP001203852"/>
    </source>
</evidence>
<comment type="caution">
    <text evidence="2">The sequence shown here is derived from an EMBL/GenBank/DDBJ whole genome shotgun (WGS) entry which is preliminary data.</text>
</comment>
<dbReference type="PANTHER" id="PTHR44329:SF291">
    <property type="entry name" value="PROTEIN KINASE DOMAIN-CONTAINING PROTEIN"/>
    <property type="match status" value="1"/>
</dbReference>
<dbReference type="SUPFAM" id="SSF56112">
    <property type="entry name" value="Protein kinase-like (PK-like)"/>
    <property type="match status" value="1"/>
</dbReference>
<dbReference type="AlphaFoldDB" id="A0AAN6DTH9"/>
<dbReference type="InterPro" id="IPR000719">
    <property type="entry name" value="Prot_kinase_dom"/>
</dbReference>
<dbReference type="Gene3D" id="1.10.510.10">
    <property type="entry name" value="Transferase(Phosphotransferase) domain 1"/>
    <property type="match status" value="1"/>
</dbReference>